<evidence type="ECO:0000256" key="3">
    <source>
        <dbReference type="ARBA" id="ARBA00022989"/>
    </source>
</evidence>
<dbReference type="InterPro" id="IPR052337">
    <property type="entry name" value="SAT4-like"/>
</dbReference>
<comment type="similarity">
    <text evidence="5">Belongs to the SAT4 family.</text>
</comment>
<dbReference type="Pfam" id="PF20684">
    <property type="entry name" value="Fung_rhodopsin"/>
    <property type="match status" value="1"/>
</dbReference>
<feature type="transmembrane region" description="Helical" evidence="6">
    <location>
        <begin position="173"/>
        <end position="199"/>
    </location>
</feature>
<organism evidence="8 9">
    <name type="scientific">Sordaria brevicollis</name>
    <dbReference type="NCBI Taxonomy" id="83679"/>
    <lineage>
        <taxon>Eukaryota</taxon>
        <taxon>Fungi</taxon>
        <taxon>Dikarya</taxon>
        <taxon>Ascomycota</taxon>
        <taxon>Pezizomycotina</taxon>
        <taxon>Sordariomycetes</taxon>
        <taxon>Sordariomycetidae</taxon>
        <taxon>Sordariales</taxon>
        <taxon>Sordariaceae</taxon>
        <taxon>Sordaria</taxon>
    </lineage>
</organism>
<protein>
    <recommendedName>
        <fullName evidence="7">Rhodopsin domain-containing protein</fullName>
    </recommendedName>
</protein>
<keyword evidence="9" id="KW-1185">Reference proteome</keyword>
<feature type="transmembrane region" description="Helical" evidence="6">
    <location>
        <begin position="248"/>
        <end position="273"/>
    </location>
</feature>
<dbReference type="AlphaFoldDB" id="A0AAE0PIQ9"/>
<comment type="subcellular location">
    <subcellularLocation>
        <location evidence="1">Membrane</location>
        <topology evidence="1">Multi-pass membrane protein</topology>
    </subcellularLocation>
</comment>
<dbReference type="InterPro" id="IPR049326">
    <property type="entry name" value="Rhodopsin_dom_fungi"/>
</dbReference>
<evidence type="ECO:0000256" key="2">
    <source>
        <dbReference type="ARBA" id="ARBA00022692"/>
    </source>
</evidence>
<accession>A0AAE0PIQ9</accession>
<keyword evidence="4 6" id="KW-0472">Membrane</keyword>
<name>A0AAE0PIQ9_SORBR</name>
<sequence>MEHKKGKTIVPTMWGTMILFPVLALVFIVLRLYCRRWLKKAKTGYLDDYVLIFSWILMVITAIIGLMLAKHGVGTAIMEGDHITVEPEVMHALLFWTANLLLFGINAIAFSKVSWFITLIRLVTTRWQKILLWILMLFSTAALFTASTFGYYQCHFEPDGSGSKRKRCLNNRFAIIFSFVIAIYSSLLEFALAAVPACVVWQLPLKRATKIGIICATSMAFVSAMMGGLRTKAYYDHLFPLGKLPEMYSLGCVIMFAVLEVCTTIIAACIPFLRPLVKKMAKSNDEEDLSWP</sequence>
<keyword evidence="2 6" id="KW-0812">Transmembrane</keyword>
<dbReference type="GO" id="GO:0016020">
    <property type="term" value="C:membrane"/>
    <property type="evidence" value="ECO:0007669"/>
    <property type="project" value="UniProtKB-SubCell"/>
</dbReference>
<dbReference type="Proteomes" id="UP001281003">
    <property type="component" value="Unassembled WGS sequence"/>
</dbReference>
<evidence type="ECO:0000313" key="9">
    <source>
        <dbReference type="Proteomes" id="UP001281003"/>
    </source>
</evidence>
<evidence type="ECO:0000313" key="8">
    <source>
        <dbReference type="EMBL" id="KAK3400753.1"/>
    </source>
</evidence>
<evidence type="ECO:0000256" key="4">
    <source>
        <dbReference type="ARBA" id="ARBA00023136"/>
    </source>
</evidence>
<dbReference type="EMBL" id="JAUTDP010000003">
    <property type="protein sequence ID" value="KAK3400753.1"/>
    <property type="molecule type" value="Genomic_DNA"/>
</dbReference>
<feature type="transmembrane region" description="Helical" evidence="6">
    <location>
        <begin position="46"/>
        <end position="69"/>
    </location>
</feature>
<reference evidence="8" key="2">
    <citation type="submission" date="2023-07" db="EMBL/GenBank/DDBJ databases">
        <authorList>
            <consortium name="Lawrence Berkeley National Laboratory"/>
            <person name="Haridas S."/>
            <person name="Hensen N."/>
            <person name="Bonometti L."/>
            <person name="Westerberg I."/>
            <person name="Brannstrom I.O."/>
            <person name="Guillou S."/>
            <person name="Cros-Aarteil S."/>
            <person name="Calhoun S."/>
            <person name="Kuo A."/>
            <person name="Mondo S."/>
            <person name="Pangilinan J."/>
            <person name="Riley R."/>
            <person name="LaButti K."/>
            <person name="Andreopoulos B."/>
            <person name="Lipzen A."/>
            <person name="Chen C."/>
            <person name="Yanf M."/>
            <person name="Daum C."/>
            <person name="Ng V."/>
            <person name="Clum A."/>
            <person name="Steindorff A."/>
            <person name="Ohm R."/>
            <person name="Martin F."/>
            <person name="Silar P."/>
            <person name="Natvig D."/>
            <person name="Lalanne C."/>
            <person name="Gautier V."/>
            <person name="Ament-velasquez S.L."/>
            <person name="Kruys A."/>
            <person name="Hutchinson M.I."/>
            <person name="Powell A.J."/>
            <person name="Barry K."/>
            <person name="Miller A.N."/>
            <person name="Grigoriev I.V."/>
            <person name="Debuchy R."/>
            <person name="Gladieux P."/>
            <person name="Thoren M.H."/>
            <person name="Johannesson H."/>
        </authorList>
    </citation>
    <scope>NUCLEOTIDE SEQUENCE</scope>
    <source>
        <strain evidence="8">FGSC 1904</strain>
    </source>
</reference>
<evidence type="ECO:0000259" key="7">
    <source>
        <dbReference type="Pfam" id="PF20684"/>
    </source>
</evidence>
<comment type="caution">
    <text evidence="8">The sequence shown here is derived from an EMBL/GenBank/DDBJ whole genome shotgun (WGS) entry which is preliminary data.</text>
</comment>
<proteinExistence type="inferred from homology"/>
<feature type="transmembrane region" description="Helical" evidence="6">
    <location>
        <begin position="89"/>
        <end position="109"/>
    </location>
</feature>
<feature type="transmembrane region" description="Helical" evidence="6">
    <location>
        <begin position="130"/>
        <end position="153"/>
    </location>
</feature>
<feature type="domain" description="Rhodopsin" evidence="7">
    <location>
        <begin position="30"/>
        <end position="279"/>
    </location>
</feature>
<keyword evidence="3 6" id="KW-1133">Transmembrane helix</keyword>
<feature type="transmembrane region" description="Helical" evidence="6">
    <location>
        <begin position="12"/>
        <end position="34"/>
    </location>
</feature>
<evidence type="ECO:0000256" key="5">
    <source>
        <dbReference type="ARBA" id="ARBA00038359"/>
    </source>
</evidence>
<gene>
    <name evidence="8" type="ORF">B0T20DRAFT_494790</name>
</gene>
<dbReference type="PANTHER" id="PTHR33048">
    <property type="entry name" value="PTH11-LIKE INTEGRAL MEMBRANE PROTEIN (AFU_ORTHOLOGUE AFUA_5G11245)"/>
    <property type="match status" value="1"/>
</dbReference>
<evidence type="ECO:0000256" key="1">
    <source>
        <dbReference type="ARBA" id="ARBA00004141"/>
    </source>
</evidence>
<feature type="transmembrane region" description="Helical" evidence="6">
    <location>
        <begin position="211"/>
        <end position="228"/>
    </location>
</feature>
<evidence type="ECO:0000256" key="6">
    <source>
        <dbReference type="SAM" id="Phobius"/>
    </source>
</evidence>
<dbReference type="PANTHER" id="PTHR33048:SF92">
    <property type="entry name" value="INTEGRAL MEMBRANE PROTEIN"/>
    <property type="match status" value="1"/>
</dbReference>
<reference evidence="8" key="1">
    <citation type="journal article" date="2023" name="Mol. Phylogenet. Evol.">
        <title>Genome-scale phylogeny and comparative genomics of the fungal order Sordariales.</title>
        <authorList>
            <person name="Hensen N."/>
            <person name="Bonometti L."/>
            <person name="Westerberg I."/>
            <person name="Brannstrom I.O."/>
            <person name="Guillou S."/>
            <person name="Cros-Aarteil S."/>
            <person name="Calhoun S."/>
            <person name="Haridas S."/>
            <person name="Kuo A."/>
            <person name="Mondo S."/>
            <person name="Pangilinan J."/>
            <person name="Riley R."/>
            <person name="LaButti K."/>
            <person name="Andreopoulos B."/>
            <person name="Lipzen A."/>
            <person name="Chen C."/>
            <person name="Yan M."/>
            <person name="Daum C."/>
            <person name="Ng V."/>
            <person name="Clum A."/>
            <person name="Steindorff A."/>
            <person name="Ohm R.A."/>
            <person name="Martin F."/>
            <person name="Silar P."/>
            <person name="Natvig D.O."/>
            <person name="Lalanne C."/>
            <person name="Gautier V."/>
            <person name="Ament-Velasquez S.L."/>
            <person name="Kruys A."/>
            <person name="Hutchinson M.I."/>
            <person name="Powell A.J."/>
            <person name="Barry K."/>
            <person name="Miller A.N."/>
            <person name="Grigoriev I.V."/>
            <person name="Debuchy R."/>
            <person name="Gladieux P."/>
            <person name="Hiltunen Thoren M."/>
            <person name="Johannesson H."/>
        </authorList>
    </citation>
    <scope>NUCLEOTIDE SEQUENCE</scope>
    <source>
        <strain evidence="8">FGSC 1904</strain>
    </source>
</reference>